<dbReference type="KEGG" id="pti:PHATR_44005"/>
<dbReference type="GeneID" id="7203978"/>
<sequence length="1135" mass="126583">MGSPRRLIFEPLPPPPTSPDMDHDASPFLSQRYTTSRRRTHTFRRVQRVSRHAALTTKQHLWDSNDASIDAAVAAVDQWESAYNALRGLVVAGVQSAKGVYGGLKEGAGKIENGVLLPVRDWIILPAFFGVEHATAETAKFLQSEAAHQLAGQSLELVKKVPIVGDNVLAPAMYFSVGLVQRTWEIVQYPIPSKQQVRGSVELALNGTKWALSTVGREVYLYFKRADANITRTLMHTQWKVLGSGPYATLDKLNKSEVINHLCERYFSLEDAISRYELAAHIKSHNVPLYHDLVVSGLLKDRGGGITEDDEWLSSWPVYRHLEDPFLIPEEEKLSGIEISSLWFRLPYLNGKRPSGRDQRWVCFGRIEQNILEDRYRHVIREGVTVLGIGEERKAGAMEPSGLVNEADNQISANHTTNNLSNVTSAETNCVEYPTIAKWSIPPLVAKEYGELCDSCNEQDAQMPSVSTLLAPPPIGAVMRPTFWRFHGPGDEVRRAAWILDTPRHGLQPFDEEAQSVLEDAYLFLKWMSVRQEFRHESDLDSALLTVEVPCPDGTDRLIQFSSLTQATAIQKGMLPAVAIFKRRVYRGAWLQNSAAALLETKTQKQELVSVQESILQAVQDNGALGETIVPDAALRTVLSPGKRQDESRLVLHTSGDDLAVPPSRLWEEGSSPVMESHPQADVDHLILVVHGIGEMLRSIDVFGLAMPNLSSIVDCCGFLRKNHSEVQDAHFAQMYPTADATSRASTGRVEYLPIEWHESFSLLSQRRSTSEATPKHNVMIKDISLRTIPNMREFANDTLMDVLYFMSPEHHDMIMSIVTNEMNVVVEKFAALAGFSGRVSLIGHSLGSIISWDILANQSLDILGESAKQSLHGVPSIETFGGTGFSNYGSATSVGHDAPEVTQQATRFEGLKPYPKLRFAVDNFFLLGSPVAVFLMIRNQRKPLCENYFLSGCNRVFNIFHPYDPVAYRVEPCIDPRNADFEPTIMKHWNGGFRVQYQTKRLWKKFVDSTWKTQQSVVEAFEASMAGMGLLDATTDTFNDDDTSASEISSDDNRSTANVIAGKLNQGRRIDYMLQEKEIETANEYVAALAAHSSYWIEKDLSLFVARQIYLSTLEQSAEAAEASLWESIGSNSV</sequence>
<dbReference type="AlphaFoldDB" id="B5Y519"/>
<dbReference type="InterPro" id="IPR058055">
    <property type="entry name" value="PA-PLA1"/>
</dbReference>
<evidence type="ECO:0000313" key="3">
    <source>
        <dbReference type="EMBL" id="ACI65863.1"/>
    </source>
</evidence>
<dbReference type="PaxDb" id="2850-Phatr44005"/>
<evidence type="ECO:0000256" key="1">
    <source>
        <dbReference type="SAM" id="MobiDB-lite"/>
    </source>
</evidence>
<feature type="region of interest" description="Disordered" evidence="1">
    <location>
        <begin position="1"/>
        <end position="27"/>
    </location>
</feature>
<dbReference type="InterPro" id="IPR004177">
    <property type="entry name" value="DDHD_dom"/>
</dbReference>
<dbReference type="PANTHER" id="PTHR23509">
    <property type="entry name" value="PA-PL1 PHOSPHOLIPASE FAMILY"/>
    <property type="match status" value="1"/>
</dbReference>
<feature type="domain" description="DDHD" evidence="2">
    <location>
        <begin position="918"/>
        <end position="1112"/>
    </location>
</feature>
<dbReference type="PANTHER" id="PTHR23509:SF10">
    <property type="entry name" value="LD21067P"/>
    <property type="match status" value="1"/>
</dbReference>
<reference evidence="3 4" key="1">
    <citation type="journal article" date="2008" name="Nature">
        <title>The Phaeodactylum genome reveals the evolutionary history of diatom genomes.</title>
        <authorList>
            <person name="Bowler C."/>
            <person name="Allen A.E."/>
            <person name="Badger J.H."/>
            <person name="Grimwood J."/>
            <person name="Jabbari K."/>
            <person name="Kuo A."/>
            <person name="Maheswari U."/>
            <person name="Martens C."/>
            <person name="Maumus F."/>
            <person name="Otillar R.P."/>
            <person name="Rayko E."/>
            <person name="Salamov A."/>
            <person name="Vandepoele K."/>
            <person name="Beszteri B."/>
            <person name="Gruber A."/>
            <person name="Heijde M."/>
            <person name="Katinka M."/>
            <person name="Mock T."/>
            <person name="Valentin K."/>
            <person name="Verret F."/>
            <person name="Berges J.A."/>
            <person name="Brownlee C."/>
            <person name="Cadoret J.P."/>
            <person name="Chiovitti A."/>
            <person name="Choi C.J."/>
            <person name="Coesel S."/>
            <person name="De Martino A."/>
            <person name="Detter J.C."/>
            <person name="Durkin C."/>
            <person name="Falciatore A."/>
            <person name="Fournet J."/>
            <person name="Haruta M."/>
            <person name="Huysman M.J."/>
            <person name="Jenkins B.D."/>
            <person name="Jiroutova K."/>
            <person name="Jorgensen R.E."/>
            <person name="Joubert Y."/>
            <person name="Kaplan A."/>
            <person name="Kroger N."/>
            <person name="Kroth P.G."/>
            <person name="La Roche J."/>
            <person name="Lindquist E."/>
            <person name="Lommer M."/>
            <person name="Martin-Jezequel V."/>
            <person name="Lopez P.J."/>
            <person name="Lucas S."/>
            <person name="Mangogna M."/>
            <person name="McGinnis K."/>
            <person name="Medlin L.K."/>
            <person name="Montsant A."/>
            <person name="Oudot-Le Secq M.P."/>
            <person name="Napoli C."/>
            <person name="Obornik M."/>
            <person name="Parker M.S."/>
            <person name="Petit J.L."/>
            <person name="Porcel B.M."/>
            <person name="Poulsen N."/>
            <person name="Robison M."/>
            <person name="Rychlewski L."/>
            <person name="Rynearson T.A."/>
            <person name="Schmutz J."/>
            <person name="Shapiro H."/>
            <person name="Siaut M."/>
            <person name="Stanley M."/>
            <person name="Sussman M.R."/>
            <person name="Taylor A.R."/>
            <person name="Vardi A."/>
            <person name="von Dassow P."/>
            <person name="Vyverman W."/>
            <person name="Willis A."/>
            <person name="Wyrwicz L.S."/>
            <person name="Rokhsar D.S."/>
            <person name="Weissenbach J."/>
            <person name="Armbrust E.V."/>
            <person name="Green B.R."/>
            <person name="Van de Peer Y."/>
            <person name="Grigoriev I.V."/>
        </authorList>
    </citation>
    <scope>NUCLEOTIDE SEQUENCE [LARGE SCALE GENOMIC DNA]</scope>
    <source>
        <strain evidence="3 4">CCAP 1055/1</strain>
    </source>
</reference>
<dbReference type="GO" id="GO:0005737">
    <property type="term" value="C:cytoplasm"/>
    <property type="evidence" value="ECO:0007669"/>
    <property type="project" value="TreeGrafter"/>
</dbReference>
<dbReference type="Proteomes" id="UP000000759">
    <property type="component" value="Chromosome 3"/>
</dbReference>
<dbReference type="GO" id="GO:0004620">
    <property type="term" value="F:phospholipase activity"/>
    <property type="evidence" value="ECO:0007669"/>
    <property type="project" value="TreeGrafter"/>
</dbReference>
<dbReference type="EMBL" id="CP001142">
    <property type="protein sequence ID" value="ACI65863.1"/>
    <property type="molecule type" value="Genomic_DNA"/>
</dbReference>
<proteinExistence type="predicted"/>
<protein>
    <recommendedName>
        <fullName evidence="2">DDHD domain-containing protein</fullName>
    </recommendedName>
</protein>
<evidence type="ECO:0000313" key="4">
    <source>
        <dbReference type="Proteomes" id="UP000000759"/>
    </source>
</evidence>
<dbReference type="SMART" id="SM01127">
    <property type="entry name" value="DDHD"/>
    <property type="match status" value="1"/>
</dbReference>
<dbReference type="STRING" id="556484.B5Y519"/>
<dbReference type="PROSITE" id="PS51043">
    <property type="entry name" value="DDHD"/>
    <property type="match status" value="1"/>
</dbReference>
<name>B5Y519_PHATC</name>
<gene>
    <name evidence="3" type="ORF">PHATR_44005</name>
</gene>
<reference evidence="4" key="2">
    <citation type="submission" date="2008-08" db="EMBL/GenBank/DDBJ databases">
        <authorList>
            <consortium name="Diatom Consortium"/>
            <person name="Grigoriev I."/>
            <person name="Grimwood J."/>
            <person name="Kuo A."/>
            <person name="Otillar R.P."/>
            <person name="Salamov A."/>
            <person name="Detter J.C."/>
            <person name="Lindquist E."/>
            <person name="Shapiro H."/>
            <person name="Lucas S."/>
            <person name="Glavina del Rio T."/>
            <person name="Pitluck S."/>
            <person name="Rokhsar D."/>
            <person name="Bowler C."/>
        </authorList>
    </citation>
    <scope>GENOME REANNOTATION</scope>
    <source>
        <strain evidence="4">CCAP 1055/1</strain>
    </source>
</reference>
<evidence type="ECO:0000259" key="2">
    <source>
        <dbReference type="PROSITE" id="PS51043"/>
    </source>
</evidence>
<keyword evidence="4" id="KW-1185">Reference proteome</keyword>
<dbReference type="GO" id="GO:0046872">
    <property type="term" value="F:metal ion binding"/>
    <property type="evidence" value="ECO:0007669"/>
    <property type="project" value="InterPro"/>
</dbReference>
<dbReference type="OrthoDB" id="69269at2759"/>
<dbReference type="RefSeq" id="XP_002186393.1">
    <property type="nucleotide sequence ID" value="XM_002186357.1"/>
</dbReference>
<accession>B5Y519</accession>
<organism evidence="3 4">
    <name type="scientific">Phaeodactylum tricornutum (strain CCAP 1055/1)</name>
    <dbReference type="NCBI Taxonomy" id="556484"/>
    <lineage>
        <taxon>Eukaryota</taxon>
        <taxon>Sar</taxon>
        <taxon>Stramenopiles</taxon>
        <taxon>Ochrophyta</taxon>
        <taxon>Bacillariophyta</taxon>
        <taxon>Bacillariophyceae</taxon>
        <taxon>Bacillariophycidae</taxon>
        <taxon>Naviculales</taxon>
        <taxon>Phaeodactylaceae</taxon>
        <taxon>Phaeodactylum</taxon>
    </lineage>
</organism>
<dbReference type="InParanoid" id="B5Y519"/>
<dbReference type="eggNOG" id="KOG2308">
    <property type="taxonomic scope" value="Eukaryota"/>
</dbReference>
<dbReference type="Pfam" id="PF02862">
    <property type="entry name" value="DDHD"/>
    <property type="match status" value="1"/>
</dbReference>